<evidence type="ECO:0000256" key="1">
    <source>
        <dbReference type="SAM" id="Phobius"/>
    </source>
</evidence>
<keyword evidence="1" id="KW-1133">Transmembrane helix</keyword>
<dbReference type="AlphaFoldDB" id="A0A6A4NCJ8"/>
<dbReference type="Proteomes" id="UP000447434">
    <property type="component" value="Unassembled WGS sequence"/>
</dbReference>
<protein>
    <submittedName>
        <fullName evidence="2">Uncharacterized protein</fullName>
    </submittedName>
</protein>
<gene>
    <name evidence="2" type="ORF">Lalb_Chr00c21g0405971</name>
</gene>
<keyword evidence="1" id="KW-0812">Transmembrane</keyword>
<feature type="transmembrane region" description="Helical" evidence="1">
    <location>
        <begin position="70"/>
        <end position="90"/>
    </location>
</feature>
<name>A0A6A4NCJ8_LUPAL</name>
<keyword evidence="3" id="KW-1185">Reference proteome</keyword>
<comment type="caution">
    <text evidence="2">The sequence shown here is derived from an EMBL/GenBank/DDBJ whole genome shotgun (WGS) entry which is preliminary data.</text>
</comment>
<geneLocation type="mitochondrion" evidence="2"/>
<keyword evidence="2" id="KW-0496">Mitochondrion</keyword>
<evidence type="ECO:0000313" key="3">
    <source>
        <dbReference type="Proteomes" id="UP000447434"/>
    </source>
</evidence>
<sequence length="107" mass="12909">MIFDNKGEAREEPSLYLFLTRSPFMGREKLQLVFSRRDFFLLGVQKDKKEDTISTRLRVLAYFTFERMSYFYLIFHRTLLHSINLLILILPPLLHQQRGSIYYITIE</sequence>
<proteinExistence type="predicted"/>
<organism evidence="2 3">
    <name type="scientific">Lupinus albus</name>
    <name type="common">White lupine</name>
    <name type="synonym">Lupinus termis</name>
    <dbReference type="NCBI Taxonomy" id="3870"/>
    <lineage>
        <taxon>Eukaryota</taxon>
        <taxon>Viridiplantae</taxon>
        <taxon>Streptophyta</taxon>
        <taxon>Embryophyta</taxon>
        <taxon>Tracheophyta</taxon>
        <taxon>Spermatophyta</taxon>
        <taxon>Magnoliopsida</taxon>
        <taxon>eudicotyledons</taxon>
        <taxon>Gunneridae</taxon>
        <taxon>Pentapetalae</taxon>
        <taxon>rosids</taxon>
        <taxon>fabids</taxon>
        <taxon>Fabales</taxon>
        <taxon>Fabaceae</taxon>
        <taxon>Papilionoideae</taxon>
        <taxon>50 kb inversion clade</taxon>
        <taxon>genistoids sensu lato</taxon>
        <taxon>core genistoids</taxon>
        <taxon>Genisteae</taxon>
        <taxon>Lupinus</taxon>
    </lineage>
</organism>
<keyword evidence="1" id="KW-0472">Membrane</keyword>
<evidence type="ECO:0000313" key="2">
    <source>
        <dbReference type="EMBL" id="KAE9584358.1"/>
    </source>
</evidence>
<dbReference type="EMBL" id="WOCE01000046">
    <property type="protein sequence ID" value="KAE9584358.1"/>
    <property type="molecule type" value="Genomic_DNA"/>
</dbReference>
<accession>A0A6A4NCJ8</accession>
<reference evidence="3" key="1">
    <citation type="journal article" date="2020" name="Nat. Commun.">
        <title>Genome sequence of the cluster root forming white lupin.</title>
        <authorList>
            <person name="Hufnagel B."/>
            <person name="Marques A."/>
            <person name="Soriano A."/>
            <person name="Marques L."/>
            <person name="Divol F."/>
            <person name="Doumas P."/>
            <person name="Sallet E."/>
            <person name="Mancinotti D."/>
            <person name="Carrere S."/>
            <person name="Marande W."/>
            <person name="Arribat S."/>
            <person name="Keller J."/>
            <person name="Huneau C."/>
            <person name="Blein T."/>
            <person name="Aime D."/>
            <person name="Laguerre M."/>
            <person name="Taylor J."/>
            <person name="Schubert V."/>
            <person name="Nelson M."/>
            <person name="Geu-Flores F."/>
            <person name="Crespi M."/>
            <person name="Gallardo-Guerrero K."/>
            <person name="Delaux P.-M."/>
            <person name="Salse J."/>
            <person name="Berges H."/>
            <person name="Guyot R."/>
            <person name="Gouzy J."/>
            <person name="Peret B."/>
        </authorList>
    </citation>
    <scope>NUCLEOTIDE SEQUENCE [LARGE SCALE GENOMIC DNA]</scope>
    <source>
        <strain evidence="3">cv. Amiga</strain>
    </source>
</reference>